<feature type="active site" evidence="7">
    <location>
        <position position="108"/>
    </location>
</feature>
<dbReference type="GO" id="GO:0006508">
    <property type="term" value="P:proteolysis"/>
    <property type="evidence" value="ECO:0007669"/>
    <property type="project" value="UniProtKB-KW"/>
</dbReference>
<feature type="active site" evidence="7">
    <location>
        <position position="317"/>
    </location>
</feature>
<dbReference type="STRING" id="1054147.F4PRU7"/>
<dbReference type="CDD" id="cd05471">
    <property type="entry name" value="pepsin_like"/>
    <property type="match status" value="1"/>
</dbReference>
<reference evidence="10" key="1">
    <citation type="journal article" date="2011" name="Genome Res.">
        <title>Phylogeny-wide analysis of social amoeba genomes highlights ancient origins for complex intercellular communication.</title>
        <authorList>
            <person name="Heidel A.J."/>
            <person name="Lawal H.M."/>
            <person name="Felder M."/>
            <person name="Schilde C."/>
            <person name="Helps N.R."/>
            <person name="Tunggal B."/>
            <person name="Rivero F."/>
            <person name="John U."/>
            <person name="Schleicher M."/>
            <person name="Eichinger L."/>
            <person name="Platzer M."/>
            <person name="Noegel A.A."/>
            <person name="Schaap P."/>
            <person name="Gloeckner G."/>
        </authorList>
    </citation>
    <scope>NUCLEOTIDE SEQUENCE [LARGE SCALE GENOMIC DNA]</scope>
    <source>
        <strain evidence="10">SH3</strain>
    </source>
</reference>
<dbReference type="RefSeq" id="XP_004359233.1">
    <property type="nucleotide sequence ID" value="XM_004359176.1"/>
</dbReference>
<keyword evidence="10" id="KW-1185">Reference proteome</keyword>
<gene>
    <name evidence="9" type="ORF">DFA_01264</name>
</gene>
<dbReference type="OMA" id="NDECSIM"/>
<keyword evidence="2" id="KW-0645">Protease</keyword>
<accession>F4PRU7</accession>
<dbReference type="InterPro" id="IPR034164">
    <property type="entry name" value="Pepsin-like_dom"/>
</dbReference>
<evidence type="ECO:0000313" key="9">
    <source>
        <dbReference type="EMBL" id="EGG21383.1"/>
    </source>
</evidence>
<evidence type="ECO:0000256" key="7">
    <source>
        <dbReference type="PIRSR" id="PIRSR601461-1"/>
    </source>
</evidence>
<dbReference type="PANTHER" id="PTHR47965:SF12">
    <property type="entry name" value="ASPARTIC PROTEINASE 3-RELATED"/>
    <property type="match status" value="1"/>
</dbReference>
<dbReference type="Pfam" id="PF00026">
    <property type="entry name" value="Asp"/>
    <property type="match status" value="1"/>
</dbReference>
<keyword evidence="4" id="KW-0064">Aspartyl protease</keyword>
<evidence type="ECO:0000256" key="5">
    <source>
        <dbReference type="ARBA" id="ARBA00022801"/>
    </source>
</evidence>
<evidence type="ECO:0000256" key="3">
    <source>
        <dbReference type="ARBA" id="ARBA00022729"/>
    </source>
</evidence>
<dbReference type="OrthoDB" id="20388at2759"/>
<keyword evidence="6" id="KW-0865">Zymogen</keyword>
<evidence type="ECO:0000256" key="4">
    <source>
        <dbReference type="ARBA" id="ARBA00022750"/>
    </source>
</evidence>
<dbReference type="SUPFAM" id="SSF50630">
    <property type="entry name" value="Acid proteases"/>
    <property type="match status" value="1"/>
</dbReference>
<dbReference type="PROSITE" id="PS51767">
    <property type="entry name" value="PEPTIDASE_A1"/>
    <property type="match status" value="1"/>
</dbReference>
<evidence type="ECO:0000256" key="2">
    <source>
        <dbReference type="ARBA" id="ARBA00022670"/>
    </source>
</evidence>
<sequence>MYIYIKKKEEREMGIIKLHFLSILLILSTLLLLLVNARTSNTKHSDIESFQFPISKVSKEGYGTLLTTDTIYGGQNGPVSSYRNISGNFFGMITPIRIGNTEINVLIDTGSSYLIIPKQGCQSCSLNKPFYEPSQYSTPIHCASNDCKSISRINDPCNMGQNNDRCYSPFAYSDGTKYIAEVTQDVLNVGNRAIKVIVGGIISDYGAKIQNMRFGIMGIGRSCPTCPPNLIDSISRSTGISNVFGLKLENNYNGIFTVGKPVVNAGETFSFTPINETIYREYVVNIDSISFDAFPINTFSSSKPVQLQSNINPTILDSGTGISYFTTEIYYSIVQMVSLYCSKSPTECSGLINNCFVFKNPLFVQRLPVLNILFSGGARLSVPPEIYTAKIQSNIHCTSFIRSPNHENLIGLSFMKNNYVLFDNENNQIGFLNK</sequence>
<dbReference type="PROSITE" id="PS00141">
    <property type="entry name" value="ASP_PROTEASE"/>
    <property type="match status" value="1"/>
</dbReference>
<dbReference type="GeneID" id="14873536"/>
<evidence type="ECO:0000256" key="6">
    <source>
        <dbReference type="ARBA" id="ARBA00023145"/>
    </source>
</evidence>
<dbReference type="Gene3D" id="2.40.70.10">
    <property type="entry name" value="Acid Proteases"/>
    <property type="match status" value="2"/>
</dbReference>
<dbReference type="PANTHER" id="PTHR47965">
    <property type="entry name" value="ASPARTYL PROTEASE-RELATED"/>
    <property type="match status" value="1"/>
</dbReference>
<dbReference type="KEGG" id="dfa:DFA_01264"/>
<dbReference type="EMBL" id="GL883010">
    <property type="protein sequence ID" value="EGG21383.1"/>
    <property type="molecule type" value="Genomic_DNA"/>
</dbReference>
<name>F4PRU7_CACFS</name>
<dbReference type="AlphaFoldDB" id="F4PRU7"/>
<organism evidence="9 10">
    <name type="scientific">Cavenderia fasciculata</name>
    <name type="common">Slime mold</name>
    <name type="synonym">Dictyostelium fasciculatum</name>
    <dbReference type="NCBI Taxonomy" id="261658"/>
    <lineage>
        <taxon>Eukaryota</taxon>
        <taxon>Amoebozoa</taxon>
        <taxon>Evosea</taxon>
        <taxon>Eumycetozoa</taxon>
        <taxon>Dictyostelia</taxon>
        <taxon>Acytosteliales</taxon>
        <taxon>Cavenderiaceae</taxon>
        <taxon>Cavenderia</taxon>
    </lineage>
</organism>
<keyword evidence="3" id="KW-0732">Signal</keyword>
<feature type="domain" description="Peptidase A1" evidence="8">
    <location>
        <begin position="92"/>
        <end position="432"/>
    </location>
</feature>
<dbReference type="GO" id="GO:0004190">
    <property type="term" value="F:aspartic-type endopeptidase activity"/>
    <property type="evidence" value="ECO:0007669"/>
    <property type="project" value="UniProtKB-KW"/>
</dbReference>
<evidence type="ECO:0000313" key="10">
    <source>
        <dbReference type="Proteomes" id="UP000007797"/>
    </source>
</evidence>
<dbReference type="InterPro" id="IPR001969">
    <property type="entry name" value="Aspartic_peptidase_AS"/>
</dbReference>
<evidence type="ECO:0000256" key="1">
    <source>
        <dbReference type="ARBA" id="ARBA00007447"/>
    </source>
</evidence>
<protein>
    <recommendedName>
        <fullName evidence="8">Peptidase A1 domain-containing protein</fullName>
    </recommendedName>
</protein>
<keyword evidence="5" id="KW-0378">Hydrolase</keyword>
<comment type="similarity">
    <text evidence="1">Belongs to the peptidase A1 family.</text>
</comment>
<dbReference type="InterPro" id="IPR033121">
    <property type="entry name" value="PEPTIDASE_A1"/>
</dbReference>
<dbReference type="InterPro" id="IPR021109">
    <property type="entry name" value="Peptidase_aspartic_dom_sf"/>
</dbReference>
<dbReference type="Proteomes" id="UP000007797">
    <property type="component" value="Unassembled WGS sequence"/>
</dbReference>
<dbReference type="InterPro" id="IPR001461">
    <property type="entry name" value="Aspartic_peptidase_A1"/>
</dbReference>
<evidence type="ECO:0000259" key="8">
    <source>
        <dbReference type="PROSITE" id="PS51767"/>
    </source>
</evidence>
<proteinExistence type="inferred from homology"/>